<evidence type="ECO:0000313" key="2">
    <source>
        <dbReference type="EMBL" id="UWP82530.1"/>
    </source>
</evidence>
<keyword evidence="3" id="KW-1185">Reference proteome</keyword>
<dbReference type="InterPro" id="IPR029058">
    <property type="entry name" value="AB_hydrolase_fold"/>
</dbReference>
<dbReference type="InterPro" id="IPR000073">
    <property type="entry name" value="AB_hydrolase_1"/>
</dbReference>
<reference evidence="2" key="1">
    <citation type="submission" date="2021-04" db="EMBL/GenBank/DDBJ databases">
        <authorList>
            <person name="Hartkoorn R.C."/>
            <person name="Beaudoing E."/>
            <person name="Hot D."/>
        </authorList>
    </citation>
    <scope>NUCLEOTIDE SEQUENCE</scope>
    <source>
        <strain evidence="2">NRRL B-16292</strain>
    </source>
</reference>
<sequence length="231" mass="24828">MKVTYVLLHGAWHTAWHWHLVAAELRRRGHHVVAADLPADAGASVAASVVLDALDGTGTGAVTVVGHSMGGLVAPVVAERLARVERVVFVAGLLPLIGSSWDAQIAAAERGAIVLRGLSDGQIYHGDGSSSWADAGKAVARFYADAPPDLARAAVARLRRQHWTVMRETCPLLAWPDVEYRSIVCTRDAVLNPAWSRKTFRERLHVAAVDLDSDHSPFLSHPAALVDQLLP</sequence>
<dbReference type="EMBL" id="CP073720">
    <property type="protein sequence ID" value="UWP82530.1"/>
    <property type="molecule type" value="Genomic_DNA"/>
</dbReference>
<dbReference type="GO" id="GO:0016787">
    <property type="term" value="F:hydrolase activity"/>
    <property type="evidence" value="ECO:0007669"/>
    <property type="project" value="UniProtKB-KW"/>
</dbReference>
<dbReference type="SUPFAM" id="SSF53474">
    <property type="entry name" value="alpha/beta-Hydrolases"/>
    <property type="match status" value="1"/>
</dbReference>
<dbReference type="PANTHER" id="PTHR37017">
    <property type="entry name" value="AB HYDROLASE-1 DOMAIN-CONTAINING PROTEIN-RELATED"/>
    <property type="match status" value="1"/>
</dbReference>
<name>A0ABY5VZB7_9ACTN</name>
<keyword evidence="2" id="KW-0378">Hydrolase</keyword>
<proteinExistence type="predicted"/>
<dbReference type="RefSeq" id="WP_259860302.1">
    <property type="nucleotide sequence ID" value="NZ_BAAAST010000023.1"/>
</dbReference>
<dbReference type="PANTHER" id="PTHR37017:SF11">
    <property type="entry name" value="ESTERASE_LIPASE_THIOESTERASE DOMAIN-CONTAINING PROTEIN"/>
    <property type="match status" value="1"/>
</dbReference>
<feature type="domain" description="AB hydrolase-1" evidence="1">
    <location>
        <begin position="6"/>
        <end position="227"/>
    </location>
</feature>
<gene>
    <name evidence="2" type="ORF">Dfulv_47095</name>
</gene>
<evidence type="ECO:0000313" key="3">
    <source>
        <dbReference type="Proteomes" id="UP001059617"/>
    </source>
</evidence>
<protein>
    <submittedName>
        <fullName evidence="2">Alpha/beta fold hydrolase</fullName>
    </submittedName>
</protein>
<evidence type="ECO:0000259" key="1">
    <source>
        <dbReference type="Pfam" id="PF12697"/>
    </source>
</evidence>
<reference evidence="2" key="2">
    <citation type="submission" date="2022-09" db="EMBL/GenBank/DDBJ databases">
        <title>Biosynthetic gene clusters of Dactylosporangioum fulvum.</title>
        <authorList>
            <person name="Caradec T."/>
        </authorList>
    </citation>
    <scope>NUCLEOTIDE SEQUENCE</scope>
    <source>
        <strain evidence="2">NRRL B-16292</strain>
    </source>
</reference>
<dbReference type="Pfam" id="PF12697">
    <property type="entry name" value="Abhydrolase_6"/>
    <property type="match status" value="1"/>
</dbReference>
<accession>A0ABY5VZB7</accession>
<organism evidence="2 3">
    <name type="scientific">Dactylosporangium fulvum</name>
    <dbReference type="NCBI Taxonomy" id="53359"/>
    <lineage>
        <taxon>Bacteria</taxon>
        <taxon>Bacillati</taxon>
        <taxon>Actinomycetota</taxon>
        <taxon>Actinomycetes</taxon>
        <taxon>Micromonosporales</taxon>
        <taxon>Micromonosporaceae</taxon>
        <taxon>Dactylosporangium</taxon>
    </lineage>
</organism>
<dbReference type="Gene3D" id="3.40.50.1820">
    <property type="entry name" value="alpha/beta hydrolase"/>
    <property type="match status" value="1"/>
</dbReference>
<dbReference type="InterPro" id="IPR052897">
    <property type="entry name" value="Sec-Metab_Biosynth_Hydrolase"/>
</dbReference>
<dbReference type="Proteomes" id="UP001059617">
    <property type="component" value="Chromosome"/>
</dbReference>